<dbReference type="InterPro" id="IPR025756">
    <property type="entry name" value="Myb_CC_LHEQLE"/>
</dbReference>
<keyword evidence="6" id="KW-0539">Nucleus</keyword>
<organism evidence="9 10">
    <name type="scientific">Lactuca virosa</name>
    <dbReference type="NCBI Taxonomy" id="75947"/>
    <lineage>
        <taxon>Eukaryota</taxon>
        <taxon>Viridiplantae</taxon>
        <taxon>Streptophyta</taxon>
        <taxon>Embryophyta</taxon>
        <taxon>Tracheophyta</taxon>
        <taxon>Spermatophyta</taxon>
        <taxon>Magnoliopsida</taxon>
        <taxon>eudicotyledons</taxon>
        <taxon>Gunneridae</taxon>
        <taxon>Pentapetalae</taxon>
        <taxon>asterids</taxon>
        <taxon>campanulids</taxon>
        <taxon>Asterales</taxon>
        <taxon>Asteraceae</taxon>
        <taxon>Cichorioideae</taxon>
        <taxon>Cichorieae</taxon>
        <taxon>Lactucinae</taxon>
        <taxon>Lactuca</taxon>
    </lineage>
</organism>
<evidence type="ECO:0000259" key="8">
    <source>
        <dbReference type="PROSITE" id="PS51294"/>
    </source>
</evidence>
<dbReference type="GO" id="GO:0003677">
    <property type="term" value="F:DNA binding"/>
    <property type="evidence" value="ECO:0007669"/>
    <property type="project" value="InterPro"/>
</dbReference>
<keyword evidence="10" id="KW-1185">Reference proteome</keyword>
<dbReference type="PANTHER" id="PTHR31499">
    <property type="entry name" value="MYB FAMILY TRANSCRIPTION FACTOR PHL11"/>
    <property type="match status" value="1"/>
</dbReference>
<evidence type="ECO:0000256" key="6">
    <source>
        <dbReference type="ARBA" id="ARBA00023242"/>
    </source>
</evidence>
<feature type="region of interest" description="Disordered" evidence="7">
    <location>
        <begin position="339"/>
        <end position="412"/>
    </location>
</feature>
<sequence>MNGQKWTYTPVCLKQSGEKQLNDHMGVSRAMSSSNQVIPGFEGKYKKISDSITNTNTLFPDQIQNQMVVSTDTMSSFQTSNFVNSQSMSLIGYTGQTDDISWTAESLKDLIDFPENVAGNNVAGSSLIPAGDHGGGRGTDWQNWADQLMSVDDTIDPNWSDIMADVDVPTLDTTKQMQIIPRPQVPSIEVCPVSSPSSNGASSSIKPRMRWTPELHESFVEAVNQLGGSERATPKGVLKLMNIESLTIYHVKSHLQKYRTARYKPELSEGTSDKKATSIDEMVAMDIKTKSLGFTDALKLQMEVQKQLHEQLEIQRNLQLRIEEQGKYLQLMFEQQRKIENGRLKPSSSNQDEEDDSATEKQKASKNDDRCEKSKEKSNSQIEVPEVNKSNIESGCSPRPSKRARPDEASMA</sequence>
<protein>
    <recommendedName>
        <fullName evidence="8">HTH myb-type domain-containing protein</fullName>
    </recommendedName>
</protein>
<keyword evidence="5" id="KW-0804">Transcription</keyword>
<accession>A0AAU9M0Z8</accession>
<dbReference type="GO" id="GO:0003700">
    <property type="term" value="F:DNA-binding transcription factor activity"/>
    <property type="evidence" value="ECO:0007669"/>
    <property type="project" value="InterPro"/>
</dbReference>
<gene>
    <name evidence="9" type="ORF">LVIROSA_LOCUS7311</name>
</gene>
<dbReference type="Gene3D" id="1.10.10.60">
    <property type="entry name" value="Homeodomain-like"/>
    <property type="match status" value="1"/>
</dbReference>
<evidence type="ECO:0000256" key="3">
    <source>
        <dbReference type="ARBA" id="ARBA00023015"/>
    </source>
</evidence>
<dbReference type="SUPFAM" id="SSF46689">
    <property type="entry name" value="Homeodomain-like"/>
    <property type="match status" value="1"/>
</dbReference>
<comment type="caution">
    <text evidence="9">The sequence shown here is derived from an EMBL/GenBank/DDBJ whole genome shotgun (WGS) entry which is preliminary data.</text>
</comment>
<evidence type="ECO:0000256" key="7">
    <source>
        <dbReference type="SAM" id="MobiDB-lite"/>
    </source>
</evidence>
<dbReference type="InterPro" id="IPR046955">
    <property type="entry name" value="PHR1-like"/>
</dbReference>
<dbReference type="AlphaFoldDB" id="A0AAU9M0Z8"/>
<dbReference type="InterPro" id="IPR017930">
    <property type="entry name" value="Myb_dom"/>
</dbReference>
<evidence type="ECO:0000313" key="10">
    <source>
        <dbReference type="Proteomes" id="UP001157418"/>
    </source>
</evidence>
<evidence type="ECO:0000313" key="9">
    <source>
        <dbReference type="EMBL" id="CAH1419810.1"/>
    </source>
</evidence>
<evidence type="ECO:0000256" key="5">
    <source>
        <dbReference type="ARBA" id="ARBA00023163"/>
    </source>
</evidence>
<keyword evidence="4" id="KW-0175">Coiled coil</keyword>
<feature type="compositionally biased region" description="Basic and acidic residues" evidence="7">
    <location>
        <begin position="358"/>
        <end position="378"/>
    </location>
</feature>
<evidence type="ECO:0000256" key="1">
    <source>
        <dbReference type="ARBA" id="ARBA00004123"/>
    </source>
</evidence>
<dbReference type="Proteomes" id="UP001157418">
    <property type="component" value="Unassembled WGS sequence"/>
</dbReference>
<dbReference type="GO" id="GO:0005634">
    <property type="term" value="C:nucleus"/>
    <property type="evidence" value="ECO:0007669"/>
    <property type="project" value="UniProtKB-SubCell"/>
</dbReference>
<name>A0AAU9M0Z8_9ASTR</name>
<dbReference type="PROSITE" id="PS51294">
    <property type="entry name" value="HTH_MYB"/>
    <property type="match status" value="1"/>
</dbReference>
<dbReference type="PANTHER" id="PTHR31499:SF80">
    <property type="entry name" value="HTH MYB-TYPE DOMAIN-CONTAINING PROTEIN"/>
    <property type="match status" value="1"/>
</dbReference>
<evidence type="ECO:0000256" key="2">
    <source>
        <dbReference type="ARBA" id="ARBA00006783"/>
    </source>
</evidence>
<keyword evidence="3" id="KW-0805">Transcription regulation</keyword>
<dbReference type="Pfam" id="PF00249">
    <property type="entry name" value="Myb_DNA-binding"/>
    <property type="match status" value="1"/>
</dbReference>
<reference evidence="9 10" key="1">
    <citation type="submission" date="2022-01" db="EMBL/GenBank/DDBJ databases">
        <authorList>
            <person name="Xiong W."/>
            <person name="Schranz E."/>
        </authorList>
    </citation>
    <scope>NUCLEOTIDE SEQUENCE [LARGE SCALE GENOMIC DNA]</scope>
</reference>
<comment type="similarity">
    <text evidence="2">Belongs to the MYB-CC family.</text>
</comment>
<dbReference type="EMBL" id="CAKMRJ010000558">
    <property type="protein sequence ID" value="CAH1419810.1"/>
    <property type="molecule type" value="Genomic_DNA"/>
</dbReference>
<dbReference type="InterPro" id="IPR001005">
    <property type="entry name" value="SANT/Myb"/>
</dbReference>
<dbReference type="NCBIfam" id="TIGR01557">
    <property type="entry name" value="myb_SHAQKYF"/>
    <property type="match status" value="1"/>
</dbReference>
<dbReference type="Pfam" id="PF14379">
    <property type="entry name" value="Myb_CC_LHEQLE"/>
    <property type="match status" value="1"/>
</dbReference>
<comment type="subcellular location">
    <subcellularLocation>
        <location evidence="1">Nucleus</location>
    </subcellularLocation>
</comment>
<proteinExistence type="inferred from homology"/>
<feature type="domain" description="HTH myb-type" evidence="8">
    <location>
        <begin position="203"/>
        <end position="263"/>
    </location>
</feature>
<dbReference type="FunFam" id="1.10.10.60:FF:000002">
    <property type="entry name" value="Myb family transcription factor"/>
    <property type="match status" value="1"/>
</dbReference>
<dbReference type="InterPro" id="IPR009057">
    <property type="entry name" value="Homeodomain-like_sf"/>
</dbReference>
<evidence type="ECO:0000256" key="4">
    <source>
        <dbReference type="ARBA" id="ARBA00023054"/>
    </source>
</evidence>
<dbReference type="InterPro" id="IPR006447">
    <property type="entry name" value="Myb_dom_plants"/>
</dbReference>